<dbReference type="SUPFAM" id="SSF52266">
    <property type="entry name" value="SGNH hydrolase"/>
    <property type="match status" value="1"/>
</dbReference>
<dbReference type="EMBL" id="JAHVHU010000002">
    <property type="protein sequence ID" value="MBY5956938.1"/>
    <property type="molecule type" value="Genomic_DNA"/>
</dbReference>
<dbReference type="Proteomes" id="UP000753961">
    <property type="component" value="Unassembled WGS sequence"/>
</dbReference>
<dbReference type="AlphaFoldDB" id="A0A953L8U8"/>
<dbReference type="RefSeq" id="WP_222578452.1">
    <property type="nucleotide sequence ID" value="NZ_JAHVHU010000002.1"/>
</dbReference>
<evidence type="ECO:0000313" key="2">
    <source>
        <dbReference type="EMBL" id="MBY5956938.1"/>
    </source>
</evidence>
<dbReference type="Pfam" id="PF13472">
    <property type="entry name" value="Lipase_GDSL_2"/>
    <property type="match status" value="1"/>
</dbReference>
<comment type="caution">
    <text evidence="2">The sequence shown here is derived from an EMBL/GenBank/DDBJ whole genome shotgun (WGS) entry which is preliminary data.</text>
</comment>
<dbReference type="PANTHER" id="PTHR30383:SF5">
    <property type="entry name" value="SGNH HYDROLASE-TYPE ESTERASE DOMAIN-CONTAINING PROTEIN"/>
    <property type="match status" value="1"/>
</dbReference>
<gene>
    <name evidence="2" type="ORF">KUV50_02245</name>
</gene>
<accession>A0A953L8U8</accession>
<sequence length="258" mass="29231">MKIYNHIVFPFAFLLFSLAGVMGATSVSYKTDLDFLWLPSWDSSDTLTIVAFGNSITAERSTIKQVFAQRLPQLLNNHGIESHVTNSGIPGSHTGSVKDNNLFKIRHGRDRFETDVLSYHPDLVIIGFGTNDSYIDNKIKKGEPRIPIKNYKENLEFFITQLKSNGSEVILIAPNILGDKFPDFQNKWLLRYVKTVRKLAKKHKTGLVDNYKLFIEYEKNSGSSFDDLMLDGCHPNDKGHELIANHLVAEILKVLCTK</sequence>
<keyword evidence="3" id="KW-1185">Reference proteome</keyword>
<dbReference type="PANTHER" id="PTHR30383">
    <property type="entry name" value="THIOESTERASE 1/PROTEASE 1/LYSOPHOSPHOLIPASE L1"/>
    <property type="match status" value="1"/>
</dbReference>
<evidence type="ECO:0000259" key="1">
    <source>
        <dbReference type="Pfam" id="PF13472"/>
    </source>
</evidence>
<reference evidence="2" key="1">
    <citation type="submission" date="2021-06" db="EMBL/GenBank/DDBJ databases">
        <title>44 bacteria genomes isolated from Dapeng, Shenzhen.</title>
        <authorList>
            <person name="Zheng W."/>
            <person name="Yu S."/>
            <person name="Huang Y."/>
        </authorList>
    </citation>
    <scope>NUCLEOTIDE SEQUENCE</scope>
    <source>
        <strain evidence="2">DP5N28-2</strain>
    </source>
</reference>
<dbReference type="GO" id="GO:0004622">
    <property type="term" value="F:phosphatidylcholine lysophospholipase activity"/>
    <property type="evidence" value="ECO:0007669"/>
    <property type="project" value="TreeGrafter"/>
</dbReference>
<dbReference type="Gene3D" id="3.40.50.1110">
    <property type="entry name" value="SGNH hydrolase"/>
    <property type="match status" value="1"/>
</dbReference>
<dbReference type="InterPro" id="IPR051532">
    <property type="entry name" value="Ester_Hydrolysis_Enzymes"/>
</dbReference>
<organism evidence="2 3">
    <name type="scientific">Membranihabitans marinus</name>
    <dbReference type="NCBI Taxonomy" id="1227546"/>
    <lineage>
        <taxon>Bacteria</taxon>
        <taxon>Pseudomonadati</taxon>
        <taxon>Bacteroidota</taxon>
        <taxon>Saprospiria</taxon>
        <taxon>Saprospirales</taxon>
        <taxon>Saprospiraceae</taxon>
        <taxon>Membranihabitans</taxon>
    </lineage>
</organism>
<proteinExistence type="predicted"/>
<evidence type="ECO:0000313" key="3">
    <source>
        <dbReference type="Proteomes" id="UP000753961"/>
    </source>
</evidence>
<name>A0A953L8U8_9BACT</name>
<dbReference type="InterPro" id="IPR036514">
    <property type="entry name" value="SGNH_hydro_sf"/>
</dbReference>
<dbReference type="InterPro" id="IPR013830">
    <property type="entry name" value="SGNH_hydro"/>
</dbReference>
<protein>
    <recommendedName>
        <fullName evidence="1">SGNH hydrolase-type esterase domain-containing protein</fullName>
    </recommendedName>
</protein>
<feature type="domain" description="SGNH hydrolase-type esterase" evidence="1">
    <location>
        <begin position="51"/>
        <end position="242"/>
    </location>
</feature>